<dbReference type="PANTHER" id="PTHR45694:SF18">
    <property type="entry name" value="GLUTAREDOXIN-1-RELATED"/>
    <property type="match status" value="1"/>
</dbReference>
<keyword evidence="6 7" id="KW-0676">Redox-active center</keyword>
<dbReference type="InterPro" id="IPR036249">
    <property type="entry name" value="Thioredoxin-like_sf"/>
</dbReference>
<dbReference type="CDD" id="cd03418">
    <property type="entry name" value="GRX_GRXb_1_3_like"/>
    <property type="match status" value="1"/>
</dbReference>
<evidence type="ECO:0000256" key="3">
    <source>
        <dbReference type="ARBA" id="ARBA00022448"/>
    </source>
</evidence>
<dbReference type="eggNOG" id="COG0695">
    <property type="taxonomic scope" value="Bacteria"/>
</dbReference>
<dbReference type="PROSITE" id="PS00195">
    <property type="entry name" value="GLUTAREDOXIN_1"/>
    <property type="match status" value="1"/>
</dbReference>
<dbReference type="KEGG" id="hba:Hbal_0800"/>
<dbReference type="PRINTS" id="PR00160">
    <property type="entry name" value="GLUTAREDOXIN"/>
</dbReference>
<keyword evidence="3 7" id="KW-0813">Transport</keyword>
<proteinExistence type="inferred from homology"/>
<dbReference type="GO" id="GO:0045454">
    <property type="term" value="P:cell redox homeostasis"/>
    <property type="evidence" value="ECO:0007669"/>
    <property type="project" value="InterPro"/>
</dbReference>
<dbReference type="NCBIfam" id="TIGR02181">
    <property type="entry name" value="GRX_bact"/>
    <property type="match status" value="1"/>
</dbReference>
<evidence type="ECO:0000313" key="10">
    <source>
        <dbReference type="Proteomes" id="UP000002745"/>
    </source>
</evidence>
<dbReference type="RefSeq" id="WP_015826644.1">
    <property type="nucleotide sequence ID" value="NC_012982.1"/>
</dbReference>
<evidence type="ECO:0000256" key="1">
    <source>
        <dbReference type="ARBA" id="ARBA00002549"/>
    </source>
</evidence>
<dbReference type="Gene3D" id="3.40.30.10">
    <property type="entry name" value="Glutaredoxin"/>
    <property type="match status" value="1"/>
</dbReference>
<keyword evidence="10" id="KW-1185">Reference proteome</keyword>
<dbReference type="Pfam" id="PF00462">
    <property type="entry name" value="Glutaredoxin"/>
    <property type="match status" value="1"/>
</dbReference>
<dbReference type="InterPro" id="IPR011767">
    <property type="entry name" value="GLR_AS"/>
</dbReference>
<dbReference type="AlphaFoldDB" id="C6XPX7"/>
<dbReference type="STRING" id="582402.Hbal_0800"/>
<reference evidence="10" key="1">
    <citation type="journal article" date="2011" name="J. Bacteriol.">
        <title>Genome sequences of eight morphologically diverse alphaproteobacteria.</title>
        <authorList>
            <consortium name="US DOE Joint Genome Institute"/>
            <person name="Brown P.J."/>
            <person name="Kysela D.T."/>
            <person name="Buechlein A."/>
            <person name="Hemmerich C."/>
            <person name="Brun Y.V."/>
        </authorList>
    </citation>
    <scope>NUCLEOTIDE SEQUENCE [LARGE SCALE GENOMIC DNA]</scope>
    <source>
        <strain evidence="10">ATCC 49814 / DSM 5838 / IFAM 1418</strain>
    </source>
</reference>
<keyword evidence="7" id="KW-0963">Cytoplasm</keyword>
<dbReference type="OrthoDB" id="9814618at2"/>
<name>C6XPX7_HIRBI</name>
<dbReference type="InterPro" id="IPR011900">
    <property type="entry name" value="GRX_bact"/>
</dbReference>
<dbReference type="PANTHER" id="PTHR45694">
    <property type="entry name" value="GLUTAREDOXIN 2"/>
    <property type="match status" value="1"/>
</dbReference>
<evidence type="ECO:0000256" key="7">
    <source>
        <dbReference type="RuleBase" id="RU364065"/>
    </source>
</evidence>
<keyword evidence="4 7" id="KW-0249">Electron transport</keyword>
<accession>C6XPX7</accession>
<evidence type="ECO:0000259" key="8">
    <source>
        <dbReference type="Pfam" id="PF00462"/>
    </source>
</evidence>
<sequence>MAKVTIYTRMMCPYCTRAVSLLKKKGVDFEEIDAGMDAAKKQEMIKRSNGGATFPQIFIGNEHIGGCDDMMALESKGALDVMLG</sequence>
<evidence type="ECO:0000256" key="6">
    <source>
        <dbReference type="ARBA" id="ARBA00023284"/>
    </source>
</evidence>
<dbReference type="InterPro" id="IPR014025">
    <property type="entry name" value="Glutaredoxin_subgr"/>
</dbReference>
<evidence type="ECO:0000256" key="2">
    <source>
        <dbReference type="ARBA" id="ARBA00007787"/>
    </source>
</evidence>
<dbReference type="GO" id="GO:0005737">
    <property type="term" value="C:cytoplasm"/>
    <property type="evidence" value="ECO:0007669"/>
    <property type="project" value="TreeGrafter"/>
</dbReference>
<protein>
    <recommendedName>
        <fullName evidence="7">Glutaredoxin</fullName>
    </recommendedName>
</protein>
<dbReference type="EMBL" id="CP001678">
    <property type="protein sequence ID" value="ACT58494.1"/>
    <property type="molecule type" value="Genomic_DNA"/>
</dbReference>
<dbReference type="PROSITE" id="PS51354">
    <property type="entry name" value="GLUTAREDOXIN_2"/>
    <property type="match status" value="1"/>
</dbReference>
<feature type="domain" description="Glutaredoxin" evidence="8">
    <location>
        <begin position="4"/>
        <end position="64"/>
    </location>
</feature>
<comment type="function">
    <text evidence="1 7">Has a glutathione-disulfide oxidoreductase activity in the presence of NADPH and glutathione reductase. Reduces low molecular weight disulfides and proteins.</text>
</comment>
<dbReference type="GO" id="GO:0015038">
    <property type="term" value="F:glutathione disulfide oxidoreductase activity"/>
    <property type="evidence" value="ECO:0007669"/>
    <property type="project" value="UniProtKB-UniRule"/>
</dbReference>
<evidence type="ECO:0000313" key="9">
    <source>
        <dbReference type="EMBL" id="ACT58494.1"/>
    </source>
</evidence>
<dbReference type="InterPro" id="IPR002109">
    <property type="entry name" value="Glutaredoxin"/>
</dbReference>
<dbReference type="GO" id="GO:0034599">
    <property type="term" value="P:cellular response to oxidative stress"/>
    <property type="evidence" value="ECO:0007669"/>
    <property type="project" value="TreeGrafter"/>
</dbReference>
<dbReference type="Proteomes" id="UP000002745">
    <property type="component" value="Chromosome"/>
</dbReference>
<gene>
    <name evidence="9" type="ordered locus">Hbal_0800</name>
</gene>
<evidence type="ECO:0000256" key="4">
    <source>
        <dbReference type="ARBA" id="ARBA00022982"/>
    </source>
</evidence>
<dbReference type="SUPFAM" id="SSF52833">
    <property type="entry name" value="Thioredoxin-like"/>
    <property type="match status" value="1"/>
</dbReference>
<comment type="similarity">
    <text evidence="2 7">Belongs to the glutaredoxin family.</text>
</comment>
<keyword evidence="5" id="KW-1015">Disulfide bond</keyword>
<evidence type="ECO:0000256" key="5">
    <source>
        <dbReference type="ARBA" id="ARBA00023157"/>
    </source>
</evidence>
<organism evidence="9 10">
    <name type="scientific">Hirschia baltica (strain ATCC 49814 / DSM 5838 / IFAM 1418)</name>
    <dbReference type="NCBI Taxonomy" id="582402"/>
    <lineage>
        <taxon>Bacteria</taxon>
        <taxon>Pseudomonadati</taxon>
        <taxon>Pseudomonadota</taxon>
        <taxon>Alphaproteobacteria</taxon>
        <taxon>Hyphomonadales</taxon>
        <taxon>Hyphomonadaceae</taxon>
        <taxon>Hirschia</taxon>
    </lineage>
</organism>
<dbReference type="HOGENOM" id="CLU_026126_7_3_5"/>